<keyword evidence="7" id="KW-1185">Reference proteome</keyword>
<dbReference type="InterPro" id="IPR036388">
    <property type="entry name" value="WH-like_DNA-bd_sf"/>
</dbReference>
<keyword evidence="3" id="KW-0949">S-adenosyl-L-methionine</keyword>
<protein>
    <submittedName>
        <fullName evidence="6">Methyltransferase</fullName>
    </submittedName>
</protein>
<dbReference type="Gene3D" id="1.10.10.10">
    <property type="entry name" value="Winged helix-like DNA-binding domain superfamily/Winged helix DNA-binding domain"/>
    <property type="match status" value="1"/>
</dbReference>
<evidence type="ECO:0000313" key="7">
    <source>
        <dbReference type="Proteomes" id="UP001610990"/>
    </source>
</evidence>
<dbReference type="Gene3D" id="3.40.50.150">
    <property type="entry name" value="Vaccinia Virus protein VP39"/>
    <property type="match status" value="1"/>
</dbReference>
<dbReference type="Pfam" id="PF00891">
    <property type="entry name" value="Methyltransf_2"/>
    <property type="match status" value="1"/>
</dbReference>
<reference evidence="6 7" key="1">
    <citation type="submission" date="2024-10" db="EMBL/GenBank/DDBJ databases">
        <title>The Natural Products Discovery Center: Release of the First 8490 Sequenced Strains for Exploring Actinobacteria Biosynthetic Diversity.</title>
        <authorList>
            <person name="Kalkreuter E."/>
            <person name="Kautsar S.A."/>
            <person name="Yang D."/>
            <person name="Bader C.D."/>
            <person name="Teijaro C.N."/>
            <person name="Fluegel L."/>
            <person name="Davis C.M."/>
            <person name="Simpson J.R."/>
            <person name="Lauterbach L."/>
            <person name="Steele A.D."/>
            <person name="Gui C."/>
            <person name="Meng S."/>
            <person name="Li G."/>
            <person name="Viehrig K."/>
            <person name="Ye F."/>
            <person name="Su P."/>
            <person name="Kiefer A.F."/>
            <person name="Nichols A."/>
            <person name="Cepeda A.J."/>
            <person name="Yan W."/>
            <person name="Fan B."/>
            <person name="Jiang Y."/>
            <person name="Adhikari A."/>
            <person name="Zheng C.-J."/>
            <person name="Schuster L."/>
            <person name="Cowan T.M."/>
            <person name="Smanski M.J."/>
            <person name="Chevrette M.G."/>
            <person name="De Carvalho L.P.S."/>
            <person name="Shen B."/>
        </authorList>
    </citation>
    <scope>NUCLEOTIDE SEQUENCE [LARGE SCALE GENOMIC DNA]</scope>
    <source>
        <strain evidence="6 7">NPDC018013</strain>
    </source>
</reference>
<keyword evidence="2" id="KW-0808">Transferase</keyword>
<name>A0ABW7RE82_9ACTN</name>
<keyword evidence="1 6" id="KW-0489">Methyltransferase</keyword>
<evidence type="ECO:0000256" key="1">
    <source>
        <dbReference type="ARBA" id="ARBA00022603"/>
    </source>
</evidence>
<dbReference type="CDD" id="cd02440">
    <property type="entry name" value="AdoMet_MTases"/>
    <property type="match status" value="1"/>
</dbReference>
<dbReference type="PANTHER" id="PTHR43712">
    <property type="entry name" value="PUTATIVE (AFU_ORTHOLOGUE AFUA_4G14580)-RELATED"/>
    <property type="match status" value="1"/>
</dbReference>
<dbReference type="InterPro" id="IPR001077">
    <property type="entry name" value="COMT_C"/>
</dbReference>
<evidence type="ECO:0000256" key="2">
    <source>
        <dbReference type="ARBA" id="ARBA00022679"/>
    </source>
</evidence>
<dbReference type="PROSITE" id="PS51683">
    <property type="entry name" value="SAM_OMT_II"/>
    <property type="match status" value="1"/>
</dbReference>
<proteinExistence type="predicted"/>
<feature type="compositionally biased region" description="Basic and acidic residues" evidence="4">
    <location>
        <begin position="1"/>
        <end position="11"/>
    </location>
</feature>
<dbReference type="GO" id="GO:0008168">
    <property type="term" value="F:methyltransferase activity"/>
    <property type="evidence" value="ECO:0007669"/>
    <property type="project" value="UniProtKB-KW"/>
</dbReference>
<dbReference type="RefSeq" id="WP_367428898.1">
    <property type="nucleotide sequence ID" value="NZ_CP108413.1"/>
</dbReference>
<dbReference type="InterPro" id="IPR036390">
    <property type="entry name" value="WH_DNA-bd_sf"/>
</dbReference>
<accession>A0ABW7RE82</accession>
<organism evidence="6 7">
    <name type="scientific">Streptomyces celluloflavus</name>
    <dbReference type="NCBI Taxonomy" id="58344"/>
    <lineage>
        <taxon>Bacteria</taxon>
        <taxon>Bacillati</taxon>
        <taxon>Actinomycetota</taxon>
        <taxon>Actinomycetes</taxon>
        <taxon>Kitasatosporales</taxon>
        <taxon>Streptomycetaceae</taxon>
        <taxon>Streptomyces</taxon>
    </lineage>
</organism>
<dbReference type="SUPFAM" id="SSF53335">
    <property type="entry name" value="S-adenosyl-L-methionine-dependent methyltransferases"/>
    <property type="match status" value="1"/>
</dbReference>
<feature type="compositionally biased region" description="Low complexity" evidence="4">
    <location>
        <begin position="18"/>
        <end position="36"/>
    </location>
</feature>
<dbReference type="InterPro" id="IPR029063">
    <property type="entry name" value="SAM-dependent_MTases_sf"/>
</dbReference>
<gene>
    <name evidence="6" type="ORF">ACH4GP_18490</name>
</gene>
<feature type="domain" description="O-methyltransferase C-terminal" evidence="5">
    <location>
        <begin position="160"/>
        <end position="346"/>
    </location>
</feature>
<evidence type="ECO:0000256" key="3">
    <source>
        <dbReference type="ARBA" id="ARBA00022691"/>
    </source>
</evidence>
<feature type="region of interest" description="Disordered" evidence="4">
    <location>
        <begin position="1"/>
        <end position="38"/>
    </location>
</feature>
<dbReference type="PANTHER" id="PTHR43712:SF2">
    <property type="entry name" value="O-METHYLTRANSFERASE CICE"/>
    <property type="match status" value="1"/>
</dbReference>
<evidence type="ECO:0000259" key="5">
    <source>
        <dbReference type="Pfam" id="PF00891"/>
    </source>
</evidence>
<dbReference type="GO" id="GO:0032259">
    <property type="term" value="P:methylation"/>
    <property type="evidence" value="ECO:0007669"/>
    <property type="project" value="UniProtKB-KW"/>
</dbReference>
<evidence type="ECO:0000313" key="6">
    <source>
        <dbReference type="EMBL" id="MFH8586369.1"/>
    </source>
</evidence>
<dbReference type="Proteomes" id="UP001610990">
    <property type="component" value="Unassembled WGS sequence"/>
</dbReference>
<sequence length="370" mass="39777">MEQRTLDDRSGGDTPRTAPSDPGDATGPPPGDGAMPEPLERAVFGIHATHAVQLADRHGVFAFLIAHGASRTGSIAAATGTDEETLRRLLIALQAFGVLTGDDRDGYRVPPESAPYLDPDSPRYTGAFLQHLVTSTSGRLPQLADYVARGKARVDADLPAPFDAMYADEGSTATFLRAMWQLSFEVSDELVALAGLGAARHLVDVGGANGPFSVSALLRTPALRATVFDLPHVAPHLARSRDAYGLGERLRFAPGDFFRDELPEGDQLAFGYVLSDWDDDTCATLLRKARRACAPGGRVLVMDRLFDDDGHRPLATAVMNLSMHVETRGRHRTAGEYLGLLRDAGFTDCEVRRSSREKHLVIGHSAPDGG</sequence>
<evidence type="ECO:0000256" key="4">
    <source>
        <dbReference type="SAM" id="MobiDB-lite"/>
    </source>
</evidence>
<dbReference type="EMBL" id="JBIRGH010000010">
    <property type="protein sequence ID" value="MFH8586369.1"/>
    <property type="molecule type" value="Genomic_DNA"/>
</dbReference>
<dbReference type="SUPFAM" id="SSF46785">
    <property type="entry name" value="Winged helix' DNA-binding domain"/>
    <property type="match status" value="1"/>
</dbReference>
<comment type="caution">
    <text evidence="6">The sequence shown here is derived from an EMBL/GenBank/DDBJ whole genome shotgun (WGS) entry which is preliminary data.</text>
</comment>
<dbReference type="InterPro" id="IPR016461">
    <property type="entry name" value="COMT-like"/>
</dbReference>